<dbReference type="PANTHER" id="PTHR33702:SF30">
    <property type="entry name" value="OS05G0576600 PROTEIN"/>
    <property type="match status" value="1"/>
</dbReference>
<accession>A0AAX6DRZ4</accession>
<keyword evidence="2" id="KW-1185">Reference proteome</keyword>
<reference evidence="1" key="1">
    <citation type="journal article" date="2023" name="GigaByte">
        <title>Genome assembly of the bearded iris, Iris pallida Lam.</title>
        <authorList>
            <person name="Bruccoleri R.E."/>
            <person name="Oakeley E.J."/>
            <person name="Faust A.M.E."/>
            <person name="Altorfer M."/>
            <person name="Dessus-Babus S."/>
            <person name="Burckhardt D."/>
            <person name="Oertli M."/>
            <person name="Naumann U."/>
            <person name="Petersen F."/>
            <person name="Wong J."/>
        </authorList>
    </citation>
    <scope>NUCLEOTIDE SEQUENCE</scope>
    <source>
        <strain evidence="1">GSM-AAB239-AS_SAM_17_03QT</strain>
    </source>
</reference>
<evidence type="ECO:0000313" key="2">
    <source>
        <dbReference type="Proteomes" id="UP001140949"/>
    </source>
</evidence>
<protein>
    <submittedName>
        <fullName evidence="1">Uncharacterized protein</fullName>
    </submittedName>
</protein>
<sequence>MEDAFPIKFCRAIRSQWGSRKYRKLRGATTTSSSSRKNVVRLGGGEQHASRRRFWKLRSGGLKFLRLRIPSPVRLFRRVRDAYINFMLGLAGNGSSLSVSVGQGALLARRIPKARTRSVRAQPGDFEQRLILEIYKSVLSSNKFEDEKLLRVPQPLQVSDACVQQSIT</sequence>
<dbReference type="Proteomes" id="UP001140949">
    <property type="component" value="Unassembled WGS sequence"/>
</dbReference>
<dbReference type="PANTHER" id="PTHR33702">
    <property type="entry name" value="BNAA09G40010D PROTEIN"/>
    <property type="match status" value="1"/>
</dbReference>
<proteinExistence type="predicted"/>
<name>A0AAX6DRZ4_IRIPA</name>
<dbReference type="EMBL" id="JANAVB010042419">
    <property type="protein sequence ID" value="KAJ6794439.1"/>
    <property type="molecule type" value="Genomic_DNA"/>
</dbReference>
<dbReference type="AlphaFoldDB" id="A0AAX6DRZ4"/>
<comment type="caution">
    <text evidence="1">The sequence shown here is derived from an EMBL/GenBank/DDBJ whole genome shotgun (WGS) entry which is preliminary data.</text>
</comment>
<reference evidence="1" key="2">
    <citation type="submission" date="2023-04" db="EMBL/GenBank/DDBJ databases">
        <authorList>
            <person name="Bruccoleri R.E."/>
            <person name="Oakeley E.J."/>
            <person name="Faust A.-M."/>
            <person name="Dessus-Babus S."/>
            <person name="Altorfer M."/>
            <person name="Burckhardt D."/>
            <person name="Oertli M."/>
            <person name="Naumann U."/>
            <person name="Petersen F."/>
            <person name="Wong J."/>
        </authorList>
    </citation>
    <scope>NUCLEOTIDE SEQUENCE</scope>
    <source>
        <strain evidence="1">GSM-AAB239-AS_SAM_17_03QT</strain>
        <tissue evidence="1">Leaf</tissue>
    </source>
</reference>
<evidence type="ECO:0000313" key="1">
    <source>
        <dbReference type="EMBL" id="KAJ6794439.1"/>
    </source>
</evidence>
<organism evidence="1 2">
    <name type="scientific">Iris pallida</name>
    <name type="common">Sweet iris</name>
    <dbReference type="NCBI Taxonomy" id="29817"/>
    <lineage>
        <taxon>Eukaryota</taxon>
        <taxon>Viridiplantae</taxon>
        <taxon>Streptophyta</taxon>
        <taxon>Embryophyta</taxon>
        <taxon>Tracheophyta</taxon>
        <taxon>Spermatophyta</taxon>
        <taxon>Magnoliopsida</taxon>
        <taxon>Liliopsida</taxon>
        <taxon>Asparagales</taxon>
        <taxon>Iridaceae</taxon>
        <taxon>Iridoideae</taxon>
        <taxon>Irideae</taxon>
        <taxon>Iris</taxon>
    </lineage>
</organism>
<gene>
    <name evidence="1" type="ORF">M6B38_232575</name>
</gene>